<comment type="caution">
    <text evidence="2">The sequence shown here is derived from an EMBL/GenBank/DDBJ whole genome shotgun (WGS) entry which is preliminary data.</text>
</comment>
<keyword evidence="3" id="KW-1185">Reference proteome</keyword>
<gene>
    <name evidence="2" type="ORF">A5880_000918</name>
    <name evidence="1" type="ORF">A5880_003024</name>
</gene>
<evidence type="ECO:0000313" key="1">
    <source>
        <dbReference type="EMBL" id="MEI5995433.1"/>
    </source>
</evidence>
<dbReference type="STRING" id="1834181.A5880_000918"/>
<dbReference type="Proteomes" id="UP000195139">
    <property type="component" value="Unassembled WGS sequence"/>
</dbReference>
<reference evidence="1 3" key="2">
    <citation type="submission" date="2018-07" db="EMBL/GenBank/DDBJ databases">
        <title>The Genome Sequence of Enterococcus sp. DIV0659b.</title>
        <authorList>
            <consortium name="The Broad Institute Genomics Platform"/>
            <consortium name="The Broad Institute Genomic Center for Infectious Diseases"/>
            <person name="Earl A."/>
            <person name="Manson A."/>
            <person name="Schwartman J."/>
            <person name="Gilmore M."/>
            <person name="Abouelleil A."/>
            <person name="Cao P."/>
            <person name="Chapman S."/>
            <person name="Cusick C."/>
            <person name="Shea T."/>
            <person name="Young S."/>
            <person name="Neafsey D."/>
            <person name="Nusbaum C."/>
            <person name="Birren B."/>
        </authorList>
    </citation>
    <scope>NUCLEOTIDE SEQUENCE [LARGE SCALE GENOMIC DNA]</scope>
    <source>
        <strain evidence="1 3">4G2_DIV0659</strain>
    </source>
</reference>
<name>A0A242CJ14_9ENTE</name>
<organism evidence="2">
    <name type="scientific">Candidatus Enterococcus mansonii</name>
    <dbReference type="NCBI Taxonomy" id="1834181"/>
    <lineage>
        <taxon>Bacteria</taxon>
        <taxon>Bacillati</taxon>
        <taxon>Bacillota</taxon>
        <taxon>Bacilli</taxon>
        <taxon>Lactobacillales</taxon>
        <taxon>Enterococcaceae</taxon>
        <taxon>Enterococcus</taxon>
    </lineage>
</organism>
<accession>A0A242CJ14</accession>
<evidence type="ECO:0000313" key="3">
    <source>
        <dbReference type="Proteomes" id="UP000195139"/>
    </source>
</evidence>
<evidence type="ECO:0000313" key="2">
    <source>
        <dbReference type="EMBL" id="OTO10234.1"/>
    </source>
</evidence>
<sequence length="63" mass="7544">MSKVEWHVTRKGSQPTVIRHYKHIINMYNFILRNPAMFSGRQLTIFNHGKPMIDITFDDVKKR</sequence>
<reference evidence="2" key="1">
    <citation type="submission" date="2017-05" db="EMBL/GenBank/DDBJ databases">
        <title>The Genome Sequence of Enterococcus sp. 4G2_DIV0659.</title>
        <authorList>
            <consortium name="The Broad Institute Genomics Platform"/>
            <consortium name="The Broad Institute Genomic Center for Infectious Diseases"/>
            <person name="Earl A."/>
            <person name="Manson A."/>
            <person name="Schwartman J."/>
            <person name="Gilmore M."/>
            <person name="Abouelleil A."/>
            <person name="Cao P."/>
            <person name="Chapman S."/>
            <person name="Cusick C."/>
            <person name="Shea T."/>
            <person name="Young S."/>
            <person name="Neafsey D."/>
            <person name="Nusbaum C."/>
            <person name="Birren B."/>
        </authorList>
    </citation>
    <scope>NUCLEOTIDE SEQUENCE [LARGE SCALE GENOMIC DNA]</scope>
    <source>
        <strain evidence="2">4G2_DIV0659</strain>
    </source>
</reference>
<protein>
    <submittedName>
        <fullName evidence="2">Uncharacterized protein</fullName>
    </submittedName>
</protein>
<proteinExistence type="predicted"/>
<dbReference type="EMBL" id="NGLE02000001">
    <property type="protein sequence ID" value="MEI5995433.1"/>
    <property type="molecule type" value="Genomic_DNA"/>
</dbReference>
<dbReference type="EMBL" id="NGLE01000001">
    <property type="protein sequence ID" value="OTO10234.1"/>
    <property type="molecule type" value="Genomic_DNA"/>
</dbReference>
<dbReference type="AlphaFoldDB" id="A0A242CJ14"/>